<dbReference type="InterPro" id="IPR027417">
    <property type="entry name" value="P-loop_NTPase"/>
</dbReference>
<sequence>IRPLVYNEKYPPEFFDFIVIDECHRSIYNLWRQVIEYFDAFHIGLTATPDKRTFAFFHENVVSEYSHEQAVVDGVNVGYDTYVIETEITQQGSKINAKEFIDIRNKLTREERWEQLDEEFQYFGNDLDRSVVNPSQIRNIIKTFKDKLLTEIFPDRKEVPKTLIFAKSDSHADDIIQIVREEFAESNEFCKKITYKSLEDPKSILASFRNDYYPRISVTVDMIATGTDVKPIECIIFMRDVKSKNYFEQMKGRGTRTLQKDDLRKVTPSAVDNKTHYVIVDAVGVCKSLKTDSRPLERKPSIPLKDLMTNIAMGSREEDILISTANRLTRIERAVTENEKEKFKEITSGTSIKEVVKALLNANDQDFIQTKAREKYKLEEKEILTKKQIEETQKEFLDKACDIFNNPDIREYIENVRKKHEQIIDTVNIDTVINADWDKQTQNQAENTIETFKEFLKKNKDEITALKIFYSQPQRIKEITFKMINDLYSILKSPPYSLTVERLWGAYYQLTNHSVKGVSKKRM</sequence>
<dbReference type="Pfam" id="PF04851">
    <property type="entry name" value="ResIII"/>
    <property type="match status" value="1"/>
</dbReference>
<dbReference type="GO" id="GO:0005524">
    <property type="term" value="F:ATP binding"/>
    <property type="evidence" value="ECO:0007669"/>
    <property type="project" value="InterPro"/>
</dbReference>
<feature type="non-terminal residue" evidence="2">
    <location>
        <position position="1"/>
    </location>
</feature>
<dbReference type="AlphaFoldDB" id="X1KCK8"/>
<dbReference type="GO" id="GO:0006304">
    <property type="term" value="P:DNA modification"/>
    <property type="evidence" value="ECO:0007669"/>
    <property type="project" value="InterPro"/>
</dbReference>
<dbReference type="PANTHER" id="PTHR47396:SF1">
    <property type="entry name" value="ATP-DEPENDENT HELICASE IRC3-RELATED"/>
    <property type="match status" value="1"/>
</dbReference>
<dbReference type="InterPro" id="IPR006935">
    <property type="entry name" value="Helicase/UvrB_N"/>
</dbReference>
<dbReference type="PROSITE" id="PS51192">
    <property type="entry name" value="HELICASE_ATP_BIND_1"/>
    <property type="match status" value="1"/>
</dbReference>
<protein>
    <recommendedName>
        <fullName evidence="1">Helicase ATP-binding domain-containing protein</fullName>
    </recommendedName>
</protein>
<organism evidence="2">
    <name type="scientific">marine sediment metagenome</name>
    <dbReference type="NCBI Taxonomy" id="412755"/>
    <lineage>
        <taxon>unclassified sequences</taxon>
        <taxon>metagenomes</taxon>
        <taxon>ecological metagenomes</taxon>
    </lineage>
</organism>
<comment type="caution">
    <text evidence="2">The sequence shown here is derived from an EMBL/GenBank/DDBJ whole genome shotgun (WGS) entry which is preliminary data.</text>
</comment>
<reference evidence="2" key="1">
    <citation type="journal article" date="2014" name="Front. Microbiol.">
        <title>High frequency of phylogenetically diverse reductive dehalogenase-homologous genes in deep subseafloor sedimentary metagenomes.</title>
        <authorList>
            <person name="Kawai M."/>
            <person name="Futagami T."/>
            <person name="Toyoda A."/>
            <person name="Takaki Y."/>
            <person name="Nishi S."/>
            <person name="Hori S."/>
            <person name="Arai W."/>
            <person name="Tsubouchi T."/>
            <person name="Morono Y."/>
            <person name="Uchiyama I."/>
            <person name="Ito T."/>
            <person name="Fujiyama A."/>
            <person name="Inagaki F."/>
            <person name="Takami H."/>
        </authorList>
    </citation>
    <scope>NUCLEOTIDE SEQUENCE</scope>
    <source>
        <strain evidence="2">Expedition CK06-06</strain>
    </source>
</reference>
<dbReference type="InterPro" id="IPR013670">
    <property type="entry name" value="EcoEI_R_C_dom"/>
</dbReference>
<dbReference type="Pfam" id="PF08463">
    <property type="entry name" value="EcoEI_R_C"/>
    <property type="match status" value="1"/>
</dbReference>
<dbReference type="CDD" id="cd18799">
    <property type="entry name" value="SF2_C_EcoAI-like"/>
    <property type="match status" value="1"/>
</dbReference>
<dbReference type="SUPFAM" id="SSF52540">
    <property type="entry name" value="P-loop containing nucleoside triphosphate hydrolases"/>
    <property type="match status" value="1"/>
</dbReference>
<name>X1KCK8_9ZZZZ</name>
<accession>X1KCK8</accession>
<gene>
    <name evidence="2" type="ORF">S06H3_11906</name>
</gene>
<feature type="non-terminal residue" evidence="2">
    <location>
        <position position="523"/>
    </location>
</feature>
<proteinExistence type="predicted"/>
<dbReference type="InterPro" id="IPR014001">
    <property type="entry name" value="Helicase_ATP-bd"/>
</dbReference>
<evidence type="ECO:0000313" key="2">
    <source>
        <dbReference type="EMBL" id="GAI04363.1"/>
    </source>
</evidence>
<dbReference type="InterPro" id="IPR050742">
    <property type="entry name" value="Helicase_Restrict-Modif_Enz"/>
</dbReference>
<dbReference type="PANTHER" id="PTHR47396">
    <property type="entry name" value="TYPE I RESTRICTION ENZYME ECOKI R PROTEIN"/>
    <property type="match status" value="1"/>
</dbReference>
<dbReference type="GO" id="GO:0003677">
    <property type="term" value="F:DNA binding"/>
    <property type="evidence" value="ECO:0007669"/>
    <property type="project" value="InterPro"/>
</dbReference>
<dbReference type="Pfam" id="PF00271">
    <property type="entry name" value="Helicase_C"/>
    <property type="match status" value="1"/>
</dbReference>
<dbReference type="EMBL" id="BARV01005856">
    <property type="protein sequence ID" value="GAI04363.1"/>
    <property type="molecule type" value="Genomic_DNA"/>
</dbReference>
<dbReference type="InterPro" id="IPR001650">
    <property type="entry name" value="Helicase_C-like"/>
</dbReference>
<evidence type="ECO:0000259" key="1">
    <source>
        <dbReference type="PROSITE" id="PS51192"/>
    </source>
</evidence>
<dbReference type="GO" id="GO:0016787">
    <property type="term" value="F:hydrolase activity"/>
    <property type="evidence" value="ECO:0007669"/>
    <property type="project" value="InterPro"/>
</dbReference>
<dbReference type="Gene3D" id="3.40.50.300">
    <property type="entry name" value="P-loop containing nucleotide triphosphate hydrolases"/>
    <property type="match status" value="2"/>
</dbReference>
<dbReference type="GO" id="GO:0005829">
    <property type="term" value="C:cytosol"/>
    <property type="evidence" value="ECO:0007669"/>
    <property type="project" value="TreeGrafter"/>
</dbReference>
<feature type="domain" description="Helicase ATP-binding" evidence="1">
    <location>
        <begin position="1"/>
        <end position="67"/>
    </location>
</feature>